<dbReference type="PANTHER" id="PTHR39426:SF1">
    <property type="entry name" value="HOMOLOGY TO DEATH-ON-CURING PROTEIN OF PHAGE P1"/>
    <property type="match status" value="1"/>
</dbReference>
<feature type="domain" description="Fido" evidence="2">
    <location>
        <begin position="71"/>
        <end position="216"/>
    </location>
</feature>
<dbReference type="Gene3D" id="1.20.120.1870">
    <property type="entry name" value="Fic/DOC protein, Fido domain"/>
    <property type="match status" value="1"/>
</dbReference>
<evidence type="ECO:0000313" key="4">
    <source>
        <dbReference type="Proteomes" id="UP000654918"/>
    </source>
</evidence>
<evidence type="ECO:0000313" key="3">
    <source>
        <dbReference type="EMBL" id="KAF6830715.1"/>
    </source>
</evidence>
<organism evidence="3 4">
    <name type="scientific">Colletotrichum plurivorum</name>
    <dbReference type="NCBI Taxonomy" id="2175906"/>
    <lineage>
        <taxon>Eukaryota</taxon>
        <taxon>Fungi</taxon>
        <taxon>Dikarya</taxon>
        <taxon>Ascomycota</taxon>
        <taxon>Pezizomycotina</taxon>
        <taxon>Sordariomycetes</taxon>
        <taxon>Hypocreomycetidae</taxon>
        <taxon>Glomerellales</taxon>
        <taxon>Glomerellaceae</taxon>
        <taxon>Colletotrichum</taxon>
        <taxon>Colletotrichum orchidearum species complex</taxon>
    </lineage>
</organism>
<dbReference type="Proteomes" id="UP000654918">
    <property type="component" value="Unassembled WGS sequence"/>
</dbReference>
<dbReference type="InterPro" id="IPR036597">
    <property type="entry name" value="Fido-like_dom_sf"/>
</dbReference>
<protein>
    <submittedName>
        <fullName evidence="3">DOC family protein</fullName>
    </submittedName>
</protein>
<evidence type="ECO:0000256" key="1">
    <source>
        <dbReference type="SAM" id="MobiDB-lite"/>
    </source>
</evidence>
<name>A0A8H6KGM7_9PEZI</name>
<dbReference type="AlphaFoldDB" id="A0A8H6KGM7"/>
<dbReference type="InterPro" id="IPR006440">
    <property type="entry name" value="Doc"/>
</dbReference>
<reference evidence="3" key="1">
    <citation type="journal article" date="2020" name="Phytopathology">
        <title>Genome Sequence Resources of Colletotrichum truncatum, C. plurivorum, C. musicola, and C. sojae: Four Species Pathogenic to Soybean (Glycine max).</title>
        <authorList>
            <person name="Rogerio F."/>
            <person name="Boufleur T.R."/>
            <person name="Ciampi-Guillardi M."/>
            <person name="Sukno S.A."/>
            <person name="Thon M.R."/>
            <person name="Massola Junior N.S."/>
            <person name="Baroncelli R."/>
        </authorList>
    </citation>
    <scope>NUCLEOTIDE SEQUENCE</scope>
    <source>
        <strain evidence="3">LFN00145</strain>
    </source>
</reference>
<dbReference type="PROSITE" id="PS51459">
    <property type="entry name" value="FIDO"/>
    <property type="match status" value="1"/>
</dbReference>
<sequence length="218" mass="23095">MPRLGSGSVCWTSPSRRPSLASEGRVWSSLSGPDFGRGVLEQDPGGLNLTKKSFVLHLPFHSFHPNFQAAISSSANKNLSSRISPTMSPSKAIRFLTANQIAASYAAHVSRTGGPTQPALLRSAADAPANNNHYLNETDVFALAGILSERIILNHSFSDGNKRTAFLAADLFLKMNGYRMNTGEGVDEGLRDGLVEAAAGRGGAGELAGLYRRLAVVG</sequence>
<dbReference type="PANTHER" id="PTHR39426">
    <property type="entry name" value="HOMOLOGY TO DEATH-ON-CURING PROTEIN OF PHAGE P1"/>
    <property type="match status" value="1"/>
</dbReference>
<dbReference type="EMBL" id="WIGO01000090">
    <property type="protein sequence ID" value="KAF6830715.1"/>
    <property type="molecule type" value="Genomic_DNA"/>
</dbReference>
<comment type="caution">
    <text evidence="3">The sequence shown here is derived from an EMBL/GenBank/DDBJ whole genome shotgun (WGS) entry which is preliminary data.</text>
</comment>
<dbReference type="SUPFAM" id="SSF140931">
    <property type="entry name" value="Fic-like"/>
    <property type="match status" value="1"/>
</dbReference>
<proteinExistence type="predicted"/>
<gene>
    <name evidence="3" type="ORF">CPLU01_07172</name>
</gene>
<dbReference type="InterPro" id="IPR003812">
    <property type="entry name" value="Fido"/>
</dbReference>
<accession>A0A8H6KGM7</accession>
<dbReference type="Pfam" id="PF02661">
    <property type="entry name" value="Fic"/>
    <property type="match status" value="1"/>
</dbReference>
<dbReference type="GO" id="GO:0016301">
    <property type="term" value="F:kinase activity"/>
    <property type="evidence" value="ECO:0007669"/>
    <property type="project" value="InterPro"/>
</dbReference>
<dbReference type="NCBIfam" id="TIGR01550">
    <property type="entry name" value="DOC_P1"/>
    <property type="match status" value="1"/>
</dbReference>
<keyword evidence="4" id="KW-1185">Reference proteome</keyword>
<feature type="region of interest" description="Disordered" evidence="1">
    <location>
        <begin position="1"/>
        <end position="24"/>
    </location>
</feature>
<dbReference type="InterPro" id="IPR053737">
    <property type="entry name" value="Type_II_TA_Toxin"/>
</dbReference>
<evidence type="ECO:0000259" key="2">
    <source>
        <dbReference type="PROSITE" id="PS51459"/>
    </source>
</evidence>